<feature type="binding site" evidence="2">
    <location>
        <position position="83"/>
    </location>
    <ligand>
        <name>Fe cation</name>
        <dbReference type="ChEBI" id="CHEBI:24875"/>
    </ligand>
</feature>
<dbReference type="InterPro" id="IPR003829">
    <property type="entry name" value="Pirin_N_dom"/>
</dbReference>
<dbReference type="Proteomes" id="UP000011863">
    <property type="component" value="Chromosome"/>
</dbReference>
<feature type="domain" description="Pirin C-terminal" evidence="5">
    <location>
        <begin position="204"/>
        <end position="307"/>
    </location>
</feature>
<protein>
    <submittedName>
        <fullName evidence="6">Pirin family protein</fullName>
    </submittedName>
</protein>
<reference evidence="6 7" key="1">
    <citation type="journal article" date="2013" name="Int. J. Syst. Evol. Microbiol.">
        <title>Ilumatobacter nonamiense sp. nov. and Ilumatobacter coccineum sp. nov., isolated from seashore sand.</title>
        <authorList>
            <person name="Matsumoto A."/>
            <person name="Kasai H."/>
            <person name="Matsuo Y."/>
            <person name="Shizuri Y."/>
            <person name="Ichikawa N."/>
            <person name="Fujita N."/>
            <person name="Omura S."/>
            <person name="Takahashi Y."/>
        </authorList>
    </citation>
    <scope>NUCLEOTIDE SEQUENCE [LARGE SCALE GENOMIC DNA]</scope>
    <source>
        <strain evidence="7">NBRC 103263 / KCTC 29153 / YM16-304</strain>
    </source>
</reference>
<feature type="binding site" evidence="2">
    <location>
        <position position="127"/>
    </location>
    <ligand>
        <name>Fe cation</name>
        <dbReference type="ChEBI" id="CHEBI:24875"/>
    </ligand>
</feature>
<dbReference type="PIRSF" id="PIRSF006232">
    <property type="entry name" value="Pirin"/>
    <property type="match status" value="1"/>
</dbReference>
<evidence type="ECO:0000256" key="2">
    <source>
        <dbReference type="PIRSR" id="PIRSR006232-1"/>
    </source>
</evidence>
<dbReference type="CDD" id="cd02247">
    <property type="entry name" value="cupin_pirin_C"/>
    <property type="match status" value="1"/>
</dbReference>
<evidence type="ECO:0000259" key="4">
    <source>
        <dbReference type="Pfam" id="PF02678"/>
    </source>
</evidence>
<dbReference type="InterPro" id="IPR014710">
    <property type="entry name" value="RmlC-like_jellyroll"/>
</dbReference>
<comment type="cofactor">
    <cofactor evidence="2">
        <name>Fe cation</name>
        <dbReference type="ChEBI" id="CHEBI:24875"/>
    </cofactor>
    <text evidence="2">Binds 1 Fe cation per subunit.</text>
</comment>
<dbReference type="InterPro" id="IPR008778">
    <property type="entry name" value="Pirin_C_dom"/>
</dbReference>
<dbReference type="AlphaFoldDB" id="A0A6C7E8C8"/>
<feature type="domain" description="Pirin N-terminal" evidence="4">
    <location>
        <begin position="46"/>
        <end position="149"/>
    </location>
</feature>
<evidence type="ECO:0000256" key="3">
    <source>
        <dbReference type="RuleBase" id="RU003457"/>
    </source>
</evidence>
<evidence type="ECO:0000259" key="5">
    <source>
        <dbReference type="Pfam" id="PF05726"/>
    </source>
</evidence>
<dbReference type="KEGG" id="aym:YM304_05340"/>
<keyword evidence="2" id="KW-0479">Metal-binding</keyword>
<dbReference type="OrthoDB" id="321327at2"/>
<dbReference type="GO" id="GO:0046872">
    <property type="term" value="F:metal ion binding"/>
    <property type="evidence" value="ECO:0007669"/>
    <property type="project" value="UniProtKB-KW"/>
</dbReference>
<dbReference type="Gene3D" id="2.60.120.10">
    <property type="entry name" value="Jelly Rolls"/>
    <property type="match status" value="2"/>
</dbReference>
<dbReference type="PANTHER" id="PTHR13903">
    <property type="entry name" value="PIRIN-RELATED"/>
    <property type="match status" value="1"/>
</dbReference>
<evidence type="ECO:0000313" key="6">
    <source>
        <dbReference type="EMBL" id="BAN00848.1"/>
    </source>
</evidence>
<dbReference type="InterPro" id="IPR012093">
    <property type="entry name" value="Pirin"/>
</dbReference>
<accession>A0A6C7E8C8</accession>
<dbReference type="RefSeq" id="WP_015440096.1">
    <property type="nucleotide sequence ID" value="NC_020520.1"/>
</dbReference>
<comment type="similarity">
    <text evidence="1 3">Belongs to the pirin family.</text>
</comment>
<dbReference type="Pfam" id="PF02678">
    <property type="entry name" value="Pirin"/>
    <property type="match status" value="1"/>
</dbReference>
<keyword evidence="7" id="KW-1185">Reference proteome</keyword>
<evidence type="ECO:0000313" key="7">
    <source>
        <dbReference type="Proteomes" id="UP000011863"/>
    </source>
</evidence>
<name>A0A6C7E8C8_ILUCY</name>
<feature type="binding site" evidence="2">
    <location>
        <position position="129"/>
    </location>
    <ligand>
        <name>Fe cation</name>
        <dbReference type="ChEBI" id="CHEBI:24875"/>
    </ligand>
</feature>
<keyword evidence="2" id="KW-0408">Iron</keyword>
<dbReference type="EMBL" id="AP012057">
    <property type="protein sequence ID" value="BAN00848.1"/>
    <property type="molecule type" value="Genomic_DNA"/>
</dbReference>
<gene>
    <name evidence="6" type="ORF">YM304_05340</name>
</gene>
<proteinExistence type="inferred from homology"/>
<dbReference type="InterPro" id="IPR011051">
    <property type="entry name" value="RmlC_Cupin_sf"/>
</dbReference>
<sequence>MPAITVEDTLVLPRVPRPDIGVSLPRPVTRIVKAGRAVEGAGFTIRRPFPGIVPLVDVDPFLLLDHVGPAVAAPREAKGAPWHPHRGFETVTYVLDGGVAHQDSMGGGGVIGDGETQWMTAGSGIQHDERPSDDHFRLGGPSHAVQLWVNLPPELKMTPPRYQAIGRDAVVLLTSHDGGALIRLIAGDLAGFEGPGATHTPITYAHVTLAAGARLEVPWDRRSNALVYTLTGSGSVGDDAQPVDDGYLAMFGDGDHVVVSASDTEPLDVLLIGGQPIKAPIVHHGPFVMNTTEEIRQAIEDYRTGRLGRIPAVQLSPNAPPRPGSGDDT</sequence>
<dbReference type="CDD" id="cd02909">
    <property type="entry name" value="cupin_pirin_N"/>
    <property type="match status" value="1"/>
</dbReference>
<dbReference type="Pfam" id="PF05726">
    <property type="entry name" value="Pirin_C"/>
    <property type="match status" value="1"/>
</dbReference>
<feature type="binding site" evidence="2">
    <location>
        <position position="85"/>
    </location>
    <ligand>
        <name>Fe cation</name>
        <dbReference type="ChEBI" id="CHEBI:24875"/>
    </ligand>
</feature>
<organism evidence="6 7">
    <name type="scientific">Ilumatobacter coccineus (strain NBRC 103263 / KCTC 29153 / YM16-304)</name>
    <dbReference type="NCBI Taxonomy" id="1313172"/>
    <lineage>
        <taxon>Bacteria</taxon>
        <taxon>Bacillati</taxon>
        <taxon>Actinomycetota</taxon>
        <taxon>Acidimicrobiia</taxon>
        <taxon>Acidimicrobiales</taxon>
        <taxon>Ilumatobacteraceae</taxon>
        <taxon>Ilumatobacter</taxon>
    </lineage>
</organism>
<evidence type="ECO:0000256" key="1">
    <source>
        <dbReference type="ARBA" id="ARBA00008416"/>
    </source>
</evidence>
<dbReference type="SUPFAM" id="SSF51182">
    <property type="entry name" value="RmlC-like cupins"/>
    <property type="match status" value="1"/>
</dbReference>
<dbReference type="PANTHER" id="PTHR13903:SF8">
    <property type="entry name" value="PIRIN"/>
    <property type="match status" value="1"/>
</dbReference>